<comment type="pathway">
    <text evidence="3 7">Carbohydrate degradation; pentose phosphate pathway; D-ribulose 5-phosphate from D-glucose 6-phosphate (oxidative stage): step 2/3.</text>
</comment>
<dbReference type="KEGG" id="rfo:REIFOR_02279"/>
<dbReference type="Gene3D" id="3.40.50.1360">
    <property type="match status" value="1"/>
</dbReference>
<dbReference type="GO" id="GO:0005975">
    <property type="term" value="P:carbohydrate metabolic process"/>
    <property type="evidence" value="ECO:0007669"/>
    <property type="project" value="UniProtKB-UniRule"/>
</dbReference>
<dbReference type="AlphaFoldDB" id="A0A2K8KRQ4"/>
<dbReference type="RefSeq" id="WP_100257669.1">
    <property type="nucleotide sequence ID" value="NZ_CP011797.1"/>
</dbReference>
<feature type="domain" description="Glucosamine/galactosamine-6-phosphate isomerase" evidence="8">
    <location>
        <begin position="8"/>
        <end position="221"/>
    </location>
</feature>
<evidence type="ECO:0000256" key="7">
    <source>
        <dbReference type="RuleBase" id="RU365095"/>
    </source>
</evidence>
<dbReference type="EMBL" id="CP011797">
    <property type="protein sequence ID" value="ATX77410.1"/>
    <property type="molecule type" value="Genomic_DNA"/>
</dbReference>
<evidence type="ECO:0000313" key="10">
    <source>
        <dbReference type="Proteomes" id="UP000229757"/>
    </source>
</evidence>
<dbReference type="PANTHER" id="PTHR11054">
    <property type="entry name" value="6-PHOSPHOGLUCONOLACTONASE"/>
    <property type="match status" value="1"/>
</dbReference>
<accession>A0A2K8KRQ4</accession>
<keyword evidence="7 9" id="KW-0378">Hydrolase</keyword>
<dbReference type="UniPathway" id="UPA00115">
    <property type="reaction ID" value="UER00409"/>
</dbReference>
<dbReference type="InterPro" id="IPR037171">
    <property type="entry name" value="NagB/RpiA_transferase-like"/>
</dbReference>
<dbReference type="InterPro" id="IPR039104">
    <property type="entry name" value="6PGL"/>
</dbReference>
<evidence type="ECO:0000256" key="2">
    <source>
        <dbReference type="ARBA" id="ARBA00002681"/>
    </source>
</evidence>
<comment type="catalytic activity">
    <reaction evidence="1 7">
        <text>6-phospho-D-glucono-1,5-lactone + H2O = 6-phospho-D-gluconate + H(+)</text>
        <dbReference type="Rhea" id="RHEA:12556"/>
        <dbReference type="ChEBI" id="CHEBI:15377"/>
        <dbReference type="ChEBI" id="CHEBI:15378"/>
        <dbReference type="ChEBI" id="CHEBI:57955"/>
        <dbReference type="ChEBI" id="CHEBI:58759"/>
        <dbReference type="EC" id="3.1.1.31"/>
    </reaction>
</comment>
<evidence type="ECO:0000259" key="8">
    <source>
        <dbReference type="Pfam" id="PF01182"/>
    </source>
</evidence>
<proteinExistence type="inferred from homology"/>
<dbReference type="InterPro" id="IPR005900">
    <property type="entry name" value="6-phosphogluconolactonase_DevB"/>
</dbReference>
<dbReference type="OrthoDB" id="9810967at2"/>
<sequence>MITPQIFPDRDSLTQQLSEQIVARLSADLLAFGVASLAVSGGRTPVDLLQRLSRADIDWPHVWVTLVDERWVDKADEASNERLVRENLLIHHAAAARFIALKTEHEHPKDALAELSVSLSVLPEQFSVVVLGMGEDGHTASFFPGAATLSDCLDLTNPQPCCATLPLTAPHARMTLTLQRILASRWLVLHLTGDAKLDVLTEAWQDGPIESLPVRSVLKQEQSPLAIFFAS</sequence>
<gene>
    <name evidence="7 9" type="primary">pgl</name>
    <name evidence="9" type="ORF">REIFOR_02279</name>
</gene>
<comment type="function">
    <text evidence="2 7">Hydrolysis of 6-phosphogluconolactone to 6-phosphogluconate.</text>
</comment>
<evidence type="ECO:0000256" key="6">
    <source>
        <dbReference type="ARBA" id="ARBA00020337"/>
    </source>
</evidence>
<name>A0A2K8KRQ4_9GAMM</name>
<dbReference type="GO" id="GO:0006098">
    <property type="term" value="P:pentose-phosphate shunt"/>
    <property type="evidence" value="ECO:0007669"/>
    <property type="project" value="UniProtKB-UniPathway"/>
</dbReference>
<dbReference type="NCBIfam" id="TIGR01198">
    <property type="entry name" value="pgl"/>
    <property type="match status" value="1"/>
</dbReference>
<evidence type="ECO:0000256" key="4">
    <source>
        <dbReference type="ARBA" id="ARBA00010662"/>
    </source>
</evidence>
<evidence type="ECO:0000256" key="3">
    <source>
        <dbReference type="ARBA" id="ARBA00004961"/>
    </source>
</evidence>
<protein>
    <recommendedName>
        <fullName evidence="6 7">6-phosphogluconolactonase</fullName>
        <shortName evidence="7">6PGL</shortName>
        <ecNumber evidence="5 7">3.1.1.31</ecNumber>
    </recommendedName>
</protein>
<evidence type="ECO:0000256" key="1">
    <source>
        <dbReference type="ARBA" id="ARBA00000832"/>
    </source>
</evidence>
<dbReference type="Proteomes" id="UP000229757">
    <property type="component" value="Chromosome"/>
</dbReference>
<comment type="similarity">
    <text evidence="4 7">Belongs to the glucosamine/galactosamine-6-phosphate isomerase family. 6-phosphogluconolactonase subfamily.</text>
</comment>
<dbReference type="PANTHER" id="PTHR11054:SF0">
    <property type="entry name" value="6-PHOSPHOGLUCONOLACTONASE"/>
    <property type="match status" value="1"/>
</dbReference>
<evidence type="ECO:0000313" key="9">
    <source>
        <dbReference type="EMBL" id="ATX77410.1"/>
    </source>
</evidence>
<dbReference type="SUPFAM" id="SSF100950">
    <property type="entry name" value="NagB/RpiA/CoA transferase-like"/>
    <property type="match status" value="1"/>
</dbReference>
<organism evidence="9 10">
    <name type="scientific">Reinekea forsetii</name>
    <dbReference type="NCBI Taxonomy" id="1336806"/>
    <lineage>
        <taxon>Bacteria</taxon>
        <taxon>Pseudomonadati</taxon>
        <taxon>Pseudomonadota</taxon>
        <taxon>Gammaproteobacteria</taxon>
        <taxon>Oceanospirillales</taxon>
        <taxon>Saccharospirillaceae</taxon>
        <taxon>Reinekea</taxon>
    </lineage>
</organism>
<reference evidence="9 10" key="1">
    <citation type="journal article" date="2017" name="Environ. Microbiol.">
        <title>Genomic and physiological analyses of 'Reinekea forsetii' reveal a versatile opportunistic lifestyle during spring algae blooms.</title>
        <authorList>
            <person name="Avci B."/>
            <person name="Hahnke R.L."/>
            <person name="Chafee M."/>
            <person name="Fischer T."/>
            <person name="Gruber-Vodicka H."/>
            <person name="Tegetmeyer H.E."/>
            <person name="Harder J."/>
            <person name="Fuchs B.M."/>
            <person name="Amann R.I."/>
            <person name="Teeling H."/>
        </authorList>
    </citation>
    <scope>NUCLEOTIDE SEQUENCE [LARGE SCALE GENOMIC DNA]</scope>
    <source>
        <strain evidence="9 10">Hel1_31_D35</strain>
    </source>
</reference>
<dbReference type="GO" id="GO:0017057">
    <property type="term" value="F:6-phosphogluconolactonase activity"/>
    <property type="evidence" value="ECO:0007669"/>
    <property type="project" value="UniProtKB-UniRule"/>
</dbReference>
<dbReference type="InterPro" id="IPR006148">
    <property type="entry name" value="Glc/Gal-6P_isomerase"/>
</dbReference>
<keyword evidence="10" id="KW-1185">Reference proteome</keyword>
<dbReference type="Pfam" id="PF01182">
    <property type="entry name" value="Glucosamine_iso"/>
    <property type="match status" value="1"/>
</dbReference>
<dbReference type="CDD" id="cd01400">
    <property type="entry name" value="6PGL"/>
    <property type="match status" value="1"/>
</dbReference>
<dbReference type="EC" id="3.1.1.31" evidence="5 7"/>
<evidence type="ECO:0000256" key="5">
    <source>
        <dbReference type="ARBA" id="ARBA00013198"/>
    </source>
</evidence>